<dbReference type="Proteomes" id="UP000515472">
    <property type="component" value="Chromosome"/>
</dbReference>
<proteinExistence type="predicted"/>
<sequence>MFLIDNQQLSANILPNLYLCDFKDNLMQKQKYKKRGCKVFRHLIVGAVAG</sequence>
<accession>A0A7R7FRZ2</accession>
<keyword evidence="2" id="KW-1185">Reference proteome</keyword>
<name>A0A7R7FRZ2_9BACT</name>
<evidence type="ECO:0000313" key="2">
    <source>
        <dbReference type="Proteomes" id="UP000515472"/>
    </source>
</evidence>
<evidence type="ECO:0000313" key="1">
    <source>
        <dbReference type="EMBL" id="BCO11221.1"/>
    </source>
</evidence>
<gene>
    <name evidence="1" type="ORF">GEOBRER4_n0878</name>
</gene>
<protein>
    <submittedName>
        <fullName evidence="1">Uncharacterized protein</fullName>
    </submittedName>
</protein>
<reference evidence="1 2" key="1">
    <citation type="submission" date="2020-06" db="EMBL/GenBank/DDBJ databases">
        <title>Interaction of electrochemicaly active bacteria, Geobacter bremensis R4 on different carbon anode.</title>
        <authorList>
            <person name="Meng L."/>
            <person name="Yoshida N."/>
        </authorList>
    </citation>
    <scope>NUCLEOTIDE SEQUENCE [LARGE SCALE GENOMIC DNA]</scope>
    <source>
        <strain evidence="1 2">R4</strain>
    </source>
</reference>
<organism evidence="1 2">
    <name type="scientific">Citrifermentans bremense</name>
    <dbReference type="NCBI Taxonomy" id="60035"/>
    <lineage>
        <taxon>Bacteria</taxon>
        <taxon>Pseudomonadati</taxon>
        <taxon>Thermodesulfobacteriota</taxon>
        <taxon>Desulfuromonadia</taxon>
        <taxon>Geobacterales</taxon>
        <taxon>Geobacteraceae</taxon>
        <taxon>Citrifermentans</taxon>
    </lineage>
</organism>
<dbReference type="EMBL" id="AP023213">
    <property type="protein sequence ID" value="BCO11221.1"/>
    <property type="molecule type" value="Genomic_DNA"/>
</dbReference>
<dbReference type="AlphaFoldDB" id="A0A7R7FRZ2"/>